<reference evidence="1" key="1">
    <citation type="submission" date="2021-06" db="EMBL/GenBank/DDBJ databases">
        <authorList>
            <person name="Kallberg Y."/>
            <person name="Tangrot J."/>
            <person name="Rosling A."/>
        </authorList>
    </citation>
    <scope>NUCLEOTIDE SEQUENCE</scope>
    <source>
        <strain evidence="1">MA461A</strain>
    </source>
</reference>
<evidence type="ECO:0000313" key="2">
    <source>
        <dbReference type="Proteomes" id="UP000789920"/>
    </source>
</evidence>
<proteinExistence type="predicted"/>
<dbReference type="EMBL" id="CAJVQC010008652">
    <property type="protein sequence ID" value="CAG8595160.1"/>
    <property type="molecule type" value="Genomic_DNA"/>
</dbReference>
<organism evidence="1 2">
    <name type="scientific">Racocetra persica</name>
    <dbReference type="NCBI Taxonomy" id="160502"/>
    <lineage>
        <taxon>Eukaryota</taxon>
        <taxon>Fungi</taxon>
        <taxon>Fungi incertae sedis</taxon>
        <taxon>Mucoromycota</taxon>
        <taxon>Glomeromycotina</taxon>
        <taxon>Glomeromycetes</taxon>
        <taxon>Diversisporales</taxon>
        <taxon>Gigasporaceae</taxon>
        <taxon>Racocetra</taxon>
    </lineage>
</organism>
<protein>
    <submittedName>
        <fullName evidence="1">6140_t:CDS:1</fullName>
    </submittedName>
</protein>
<name>A0ACA9MJB7_9GLOM</name>
<accession>A0ACA9MJB7</accession>
<sequence>MGFFVVYVVRETKTIIPDKVVKVLHTESSQFYDILDATTNDQFEDCVVQVFLRKPPENWVYVEEGLEDQYYNLFYDTGKHTKSNLKRDKLEQLASSLELSVVQPWATNDNWKIIINEVFILISSIQKYAKNLEQINQVMKEIYLSDTLAHQPANDLK</sequence>
<feature type="non-terminal residue" evidence="1">
    <location>
        <position position="157"/>
    </location>
</feature>
<gene>
    <name evidence="1" type="ORF">RPERSI_LOCUS5698</name>
</gene>
<evidence type="ECO:0000313" key="1">
    <source>
        <dbReference type="EMBL" id="CAG8595160.1"/>
    </source>
</evidence>
<keyword evidence="2" id="KW-1185">Reference proteome</keyword>
<comment type="caution">
    <text evidence="1">The sequence shown here is derived from an EMBL/GenBank/DDBJ whole genome shotgun (WGS) entry which is preliminary data.</text>
</comment>
<dbReference type="Proteomes" id="UP000789920">
    <property type="component" value="Unassembled WGS sequence"/>
</dbReference>